<gene>
    <name evidence="2" type="ORF">IAD22_07685</name>
</gene>
<dbReference type="Proteomes" id="UP000824118">
    <property type="component" value="Unassembled WGS sequence"/>
</dbReference>
<dbReference type="PANTHER" id="PTHR30514">
    <property type="entry name" value="GLUCOKINASE"/>
    <property type="match status" value="1"/>
</dbReference>
<dbReference type="PANTHER" id="PTHR30514:SF10">
    <property type="entry name" value="MURR_RPIR FAMILY TRANSCRIPTIONAL REGULATOR"/>
    <property type="match status" value="1"/>
</dbReference>
<evidence type="ECO:0000313" key="3">
    <source>
        <dbReference type="Proteomes" id="UP000824118"/>
    </source>
</evidence>
<dbReference type="InterPro" id="IPR001347">
    <property type="entry name" value="SIS_dom"/>
</dbReference>
<name>A0A9D1LZ83_9FIRM</name>
<protein>
    <recommendedName>
        <fullName evidence="1">SIS domain-containing protein</fullName>
    </recommendedName>
</protein>
<feature type="domain" description="SIS" evidence="1">
    <location>
        <begin position="27"/>
        <end position="99"/>
    </location>
</feature>
<dbReference type="GO" id="GO:0003700">
    <property type="term" value="F:DNA-binding transcription factor activity"/>
    <property type="evidence" value="ECO:0007669"/>
    <property type="project" value="InterPro"/>
</dbReference>
<comment type="caution">
    <text evidence="2">The sequence shown here is derived from an EMBL/GenBank/DDBJ whole genome shotgun (WGS) entry which is preliminary data.</text>
</comment>
<reference evidence="2" key="1">
    <citation type="submission" date="2020-10" db="EMBL/GenBank/DDBJ databases">
        <authorList>
            <person name="Gilroy R."/>
        </authorList>
    </citation>
    <scope>NUCLEOTIDE SEQUENCE</scope>
    <source>
        <strain evidence="2">ChiGjej1B1-1684</strain>
    </source>
</reference>
<dbReference type="GO" id="GO:0097367">
    <property type="term" value="F:carbohydrate derivative binding"/>
    <property type="evidence" value="ECO:0007669"/>
    <property type="project" value="InterPro"/>
</dbReference>
<reference evidence="2" key="2">
    <citation type="journal article" date="2021" name="PeerJ">
        <title>Extensive microbial diversity within the chicken gut microbiome revealed by metagenomics and culture.</title>
        <authorList>
            <person name="Gilroy R."/>
            <person name="Ravi A."/>
            <person name="Getino M."/>
            <person name="Pursley I."/>
            <person name="Horton D.L."/>
            <person name="Alikhan N.F."/>
            <person name="Baker D."/>
            <person name="Gharbi K."/>
            <person name="Hall N."/>
            <person name="Watson M."/>
            <person name="Adriaenssens E.M."/>
            <person name="Foster-Nyarko E."/>
            <person name="Jarju S."/>
            <person name="Secka A."/>
            <person name="Antonio M."/>
            <person name="Oren A."/>
            <person name="Chaudhuri R.R."/>
            <person name="La Ragione R."/>
            <person name="Hildebrand F."/>
            <person name="Pallen M.J."/>
        </authorList>
    </citation>
    <scope>NUCLEOTIDE SEQUENCE</scope>
    <source>
        <strain evidence="2">ChiGjej1B1-1684</strain>
    </source>
</reference>
<dbReference type="SUPFAM" id="SSF53697">
    <property type="entry name" value="SIS domain"/>
    <property type="match status" value="1"/>
</dbReference>
<evidence type="ECO:0000313" key="2">
    <source>
        <dbReference type="EMBL" id="HIU50878.1"/>
    </source>
</evidence>
<organism evidence="2 3">
    <name type="scientific">Candidatus Limousia pullorum</name>
    <dbReference type="NCBI Taxonomy" id="2840860"/>
    <lineage>
        <taxon>Bacteria</taxon>
        <taxon>Bacillati</taxon>
        <taxon>Bacillota</taxon>
        <taxon>Clostridia</taxon>
        <taxon>Eubacteriales</taxon>
        <taxon>Oscillospiraceae</taxon>
        <taxon>Oscillospiraceae incertae sedis</taxon>
        <taxon>Candidatus Limousia</taxon>
    </lineage>
</organism>
<dbReference type="GO" id="GO:1901135">
    <property type="term" value="P:carbohydrate derivative metabolic process"/>
    <property type="evidence" value="ECO:0007669"/>
    <property type="project" value="InterPro"/>
</dbReference>
<accession>A0A9D1LZ83</accession>
<evidence type="ECO:0000259" key="1">
    <source>
        <dbReference type="Pfam" id="PF01380"/>
    </source>
</evidence>
<dbReference type="GO" id="GO:0003677">
    <property type="term" value="F:DNA binding"/>
    <property type="evidence" value="ECO:0007669"/>
    <property type="project" value="InterPro"/>
</dbReference>
<sequence length="105" mass="12134">MEMLPNNIVRTLDIIDEHEVEKVASVIRKAHSCIFAGVGDSSYFCELLVKNMRCIDYNVQYYPQIHDMIYSVEHGCSEDALIIISARGENERLVKLAKRGKYRLR</sequence>
<dbReference type="InterPro" id="IPR047640">
    <property type="entry name" value="RpiR-like"/>
</dbReference>
<proteinExistence type="predicted"/>
<dbReference type="InterPro" id="IPR046348">
    <property type="entry name" value="SIS_dom_sf"/>
</dbReference>
<dbReference type="Pfam" id="PF01380">
    <property type="entry name" value="SIS"/>
    <property type="match status" value="1"/>
</dbReference>
<dbReference type="AlphaFoldDB" id="A0A9D1LZ83"/>
<dbReference type="Gene3D" id="3.40.50.10490">
    <property type="entry name" value="Glucose-6-phosphate isomerase like protein, domain 1"/>
    <property type="match status" value="1"/>
</dbReference>
<dbReference type="EMBL" id="DVNG01000114">
    <property type="protein sequence ID" value="HIU50878.1"/>
    <property type="molecule type" value="Genomic_DNA"/>
</dbReference>